<keyword evidence="4" id="KW-0969">Cilium</keyword>
<comment type="caution">
    <text evidence="8">The sequence shown here is derived from an EMBL/GenBank/DDBJ whole genome shotgun (WGS) entry which is preliminary data.</text>
</comment>
<accession>A0A507C0D8</accession>
<dbReference type="EMBL" id="QEAO01000010">
    <property type="protein sequence ID" value="TPX35000.1"/>
    <property type="molecule type" value="Genomic_DNA"/>
</dbReference>
<comment type="similarity">
    <text evidence="2">Belongs to the IFT46 family.</text>
</comment>
<evidence type="ECO:0000313" key="9">
    <source>
        <dbReference type="Proteomes" id="UP000319731"/>
    </source>
</evidence>
<feature type="compositionally biased region" description="Acidic residues" evidence="7">
    <location>
        <begin position="79"/>
        <end position="88"/>
    </location>
</feature>
<dbReference type="OrthoDB" id="2119217at2759"/>
<dbReference type="InterPro" id="IPR022088">
    <property type="entry name" value="Intraflagellar_transp_cmplxB"/>
</dbReference>
<keyword evidence="9" id="KW-1185">Reference proteome</keyword>
<evidence type="ECO:0000256" key="3">
    <source>
        <dbReference type="ARBA" id="ARBA00022490"/>
    </source>
</evidence>
<sequence length="394" mass="44115">MERNNARPMTTRTAQRHQQLEDDDKIAREWALEEDTRIAAKLQRDWEMGIDTDWRIGNSTRPNTSKAGFPFPNDHNEDALDDDEDDAPEDSRYPYQQSRNMTFSNKDLDDLSPSQQQSPMMSRGLDQFEPSSTPTSDDYYAIPGISKKPPAAVSTAMQQLVAYIGAYHPENIELDPILKCFIPEFLPAIPDPDPMMKVPLPNDDPKIDGAENLDFAGVPRLGLTVLDEPSTKQSDPAALSLQLRALQKSSQNDDTMAVKTIDVPIATPVGRKALQSWVSSVNQMHIKPSETVTYSKMMPDLEDLMQRWPQGVSELLIDKESLGIDEIDLNLKDASQLVLALMDIPVHPVKTPAASNKSSGRQPPVKTRQLIESLHVLFSLYLEFDEHGHFGGRL</sequence>
<feature type="region of interest" description="Disordered" evidence="7">
    <location>
        <begin position="1"/>
        <end position="23"/>
    </location>
</feature>
<feature type="compositionally biased region" description="Low complexity" evidence="7">
    <location>
        <begin position="111"/>
        <end position="122"/>
    </location>
</feature>
<dbReference type="AlphaFoldDB" id="A0A507C0D8"/>
<evidence type="ECO:0000313" key="8">
    <source>
        <dbReference type="EMBL" id="TPX35000.1"/>
    </source>
</evidence>
<comment type="subcellular location">
    <subcellularLocation>
        <location evidence="1">Cytoplasm</location>
        <location evidence="1">Cytoskeleton</location>
        <location evidence="1">Cilium basal body</location>
    </subcellularLocation>
</comment>
<protein>
    <recommendedName>
        <fullName evidence="10">Intraflagellar transport protein 46 homolog</fullName>
    </recommendedName>
</protein>
<keyword evidence="6" id="KW-0966">Cell projection</keyword>
<evidence type="ECO:0000256" key="5">
    <source>
        <dbReference type="ARBA" id="ARBA00023212"/>
    </source>
</evidence>
<feature type="compositionally biased region" description="Polar residues" evidence="7">
    <location>
        <begin position="57"/>
        <end position="66"/>
    </location>
</feature>
<dbReference type="GO" id="GO:0042073">
    <property type="term" value="P:intraciliary transport"/>
    <property type="evidence" value="ECO:0007669"/>
    <property type="project" value="InterPro"/>
</dbReference>
<dbReference type="GO" id="GO:0060271">
    <property type="term" value="P:cilium assembly"/>
    <property type="evidence" value="ECO:0007669"/>
    <property type="project" value="TreeGrafter"/>
</dbReference>
<dbReference type="RefSeq" id="XP_031025585.1">
    <property type="nucleotide sequence ID" value="XM_031168442.1"/>
</dbReference>
<evidence type="ECO:0000256" key="1">
    <source>
        <dbReference type="ARBA" id="ARBA00004120"/>
    </source>
</evidence>
<feature type="region of interest" description="Disordered" evidence="7">
    <location>
        <begin position="55"/>
        <end position="137"/>
    </location>
</feature>
<name>A0A507C0D8_9FUNG</name>
<proteinExistence type="inferred from homology"/>
<organism evidence="8 9">
    <name type="scientific">Synchytrium microbalum</name>
    <dbReference type="NCBI Taxonomy" id="1806994"/>
    <lineage>
        <taxon>Eukaryota</taxon>
        <taxon>Fungi</taxon>
        <taxon>Fungi incertae sedis</taxon>
        <taxon>Chytridiomycota</taxon>
        <taxon>Chytridiomycota incertae sedis</taxon>
        <taxon>Chytridiomycetes</taxon>
        <taxon>Synchytriales</taxon>
        <taxon>Synchytriaceae</taxon>
        <taxon>Synchytrium</taxon>
    </lineage>
</organism>
<dbReference type="GO" id="GO:0005815">
    <property type="term" value="C:microtubule organizing center"/>
    <property type="evidence" value="ECO:0007669"/>
    <property type="project" value="TreeGrafter"/>
</dbReference>
<evidence type="ECO:0000256" key="4">
    <source>
        <dbReference type="ARBA" id="ARBA00023069"/>
    </source>
</evidence>
<dbReference type="PANTHER" id="PTHR13376">
    <property type="entry name" value="INTRAFLAGELLAR TRANSPORT PROTEIN 46 HOMOLOG"/>
    <property type="match status" value="1"/>
</dbReference>
<dbReference type="GO" id="GO:0030992">
    <property type="term" value="C:intraciliary transport particle B"/>
    <property type="evidence" value="ECO:0007669"/>
    <property type="project" value="TreeGrafter"/>
</dbReference>
<dbReference type="PANTHER" id="PTHR13376:SF0">
    <property type="entry name" value="INTRAFLAGELLAR TRANSPORT PROTEIN 46 HOMOLOG"/>
    <property type="match status" value="1"/>
</dbReference>
<dbReference type="Proteomes" id="UP000319731">
    <property type="component" value="Unassembled WGS sequence"/>
</dbReference>
<dbReference type="GeneID" id="42003739"/>
<evidence type="ECO:0008006" key="10">
    <source>
        <dbReference type="Google" id="ProtNLM"/>
    </source>
</evidence>
<gene>
    <name evidence="8" type="ORF">SmJEL517_g02514</name>
</gene>
<evidence type="ECO:0000256" key="6">
    <source>
        <dbReference type="ARBA" id="ARBA00023273"/>
    </source>
</evidence>
<feature type="compositionally biased region" description="Polar residues" evidence="7">
    <location>
        <begin position="94"/>
        <end position="105"/>
    </location>
</feature>
<keyword evidence="5" id="KW-0206">Cytoskeleton</keyword>
<dbReference type="Pfam" id="PF12317">
    <property type="entry name" value="IFT46_B_C"/>
    <property type="match status" value="1"/>
</dbReference>
<keyword evidence="3" id="KW-0963">Cytoplasm</keyword>
<reference evidence="8 9" key="1">
    <citation type="journal article" date="2019" name="Sci. Rep.">
        <title>Comparative genomics of chytrid fungi reveal insights into the obligate biotrophic and pathogenic lifestyle of Synchytrium endobioticum.</title>
        <authorList>
            <person name="van de Vossenberg B.T.L.H."/>
            <person name="Warris S."/>
            <person name="Nguyen H.D.T."/>
            <person name="van Gent-Pelzer M.P.E."/>
            <person name="Joly D.L."/>
            <person name="van de Geest H.C."/>
            <person name="Bonants P.J.M."/>
            <person name="Smith D.S."/>
            <person name="Levesque C.A."/>
            <person name="van der Lee T.A.J."/>
        </authorList>
    </citation>
    <scope>NUCLEOTIDE SEQUENCE [LARGE SCALE GENOMIC DNA]</scope>
    <source>
        <strain evidence="8 9">JEL517</strain>
    </source>
</reference>
<feature type="compositionally biased region" description="Polar residues" evidence="7">
    <location>
        <begin position="7"/>
        <end position="17"/>
    </location>
</feature>
<dbReference type="GO" id="GO:0031514">
    <property type="term" value="C:motile cilium"/>
    <property type="evidence" value="ECO:0007669"/>
    <property type="project" value="TreeGrafter"/>
</dbReference>
<evidence type="ECO:0000256" key="2">
    <source>
        <dbReference type="ARBA" id="ARBA00007700"/>
    </source>
</evidence>
<evidence type="ECO:0000256" key="7">
    <source>
        <dbReference type="SAM" id="MobiDB-lite"/>
    </source>
</evidence>